<dbReference type="InterPro" id="IPR025177">
    <property type="entry name" value="MciZ"/>
</dbReference>
<sequence length="45" mass="5426">MRMVRVYTQADGVFICGKIREVRRLLQLYACRYRTVQELIVNQVH</sequence>
<organism evidence="1">
    <name type="scientific">anaerobic digester metagenome</name>
    <dbReference type="NCBI Taxonomy" id="1263854"/>
    <lineage>
        <taxon>unclassified sequences</taxon>
        <taxon>metagenomes</taxon>
        <taxon>ecological metagenomes</taxon>
    </lineage>
</organism>
<reference evidence="1" key="1">
    <citation type="submission" date="2019-03" db="EMBL/GenBank/DDBJ databases">
        <authorList>
            <person name="Hao L."/>
        </authorList>
    </citation>
    <scope>NUCLEOTIDE SEQUENCE</scope>
</reference>
<name>A0A485M3E7_9ZZZZ</name>
<protein>
    <submittedName>
        <fullName evidence="1">Uncharacterized protein</fullName>
    </submittedName>
</protein>
<dbReference type="Pfam" id="PF13072">
    <property type="entry name" value="MciZ"/>
    <property type="match status" value="1"/>
</dbReference>
<proteinExistence type="predicted"/>
<dbReference type="AlphaFoldDB" id="A0A485M3E7"/>
<dbReference type="EMBL" id="CAADRN010000222">
    <property type="protein sequence ID" value="VFU15443.1"/>
    <property type="molecule type" value="Genomic_DNA"/>
</dbReference>
<gene>
    <name evidence="1" type="ORF">SCFA_2990003</name>
</gene>
<evidence type="ECO:0000313" key="1">
    <source>
        <dbReference type="EMBL" id="VFU15443.1"/>
    </source>
</evidence>
<accession>A0A485M3E7</accession>